<dbReference type="EMBL" id="CP056067">
    <property type="protein sequence ID" value="UVC54434.1"/>
    <property type="molecule type" value="Genomic_DNA"/>
</dbReference>
<dbReference type="GO" id="GO:0005737">
    <property type="term" value="C:cytoplasm"/>
    <property type="evidence" value="ECO:0007669"/>
    <property type="project" value="UniProtKB-SubCell"/>
</dbReference>
<dbReference type="GO" id="GO:0061663">
    <property type="term" value="F:NEDD8 ligase activity"/>
    <property type="evidence" value="ECO:0007669"/>
    <property type="project" value="UniProtKB-EC"/>
</dbReference>
<dbReference type="Proteomes" id="UP000244803">
    <property type="component" value="Chromosome 4"/>
</dbReference>
<reference evidence="13" key="1">
    <citation type="submission" date="2022-07" db="EMBL/GenBank/DDBJ databases">
        <title>Evaluation of T. orientalis genome assembly methods using nanopore sequencing and analysis of variation between genomes.</title>
        <authorList>
            <person name="Yam J."/>
            <person name="Micallef M.L."/>
            <person name="Liu M."/>
            <person name="Djordjevic S.P."/>
            <person name="Bogema D.R."/>
            <person name="Jenkins C."/>
        </authorList>
    </citation>
    <scope>NUCLEOTIDE SEQUENCE</scope>
    <source>
        <strain evidence="13">Fish Creek</strain>
    </source>
</reference>
<keyword evidence="9" id="KW-0862">Zinc</keyword>
<dbReference type="FunFam" id="3.30.40.10:FF:000273">
    <property type="entry name" value="E3 ubiquitin-protein ligase RBX1"/>
    <property type="match status" value="1"/>
</dbReference>
<keyword evidence="6" id="KW-0479">Metal-binding</keyword>
<evidence type="ECO:0000256" key="6">
    <source>
        <dbReference type="ARBA" id="ARBA00022723"/>
    </source>
</evidence>
<evidence type="ECO:0000256" key="4">
    <source>
        <dbReference type="ARBA" id="ARBA00009273"/>
    </source>
</evidence>
<keyword evidence="8" id="KW-0833">Ubl conjugation pathway</keyword>
<dbReference type="InterPro" id="IPR001841">
    <property type="entry name" value="Znf_RING"/>
</dbReference>
<evidence type="ECO:0000256" key="8">
    <source>
        <dbReference type="ARBA" id="ARBA00022786"/>
    </source>
</evidence>
<evidence type="ECO:0000256" key="11">
    <source>
        <dbReference type="PROSITE-ProRule" id="PRU00175"/>
    </source>
</evidence>
<keyword evidence="7 11" id="KW-0863">Zinc-finger</keyword>
<sequence>MDVKADTHDRPKFKVKKWSAVAVWSWQISVDNCAICRNHIMDLCIECQATNTQDSQTIADDEGCTISWGACGHAFHLHCISRWLKTRHVCPLDNTQWDFKISET</sequence>
<feature type="domain" description="RING-type" evidence="12">
    <location>
        <begin position="33"/>
        <end position="94"/>
    </location>
</feature>
<comment type="pathway">
    <text evidence="3">Protein modification; protein ubiquitination.</text>
</comment>
<accession>A0A976SKZ9</accession>
<dbReference type="SUPFAM" id="SSF57850">
    <property type="entry name" value="RING/U-box"/>
    <property type="match status" value="1"/>
</dbReference>
<dbReference type="PROSITE" id="PS50089">
    <property type="entry name" value="ZF_RING_2"/>
    <property type="match status" value="1"/>
</dbReference>
<evidence type="ECO:0000256" key="1">
    <source>
        <dbReference type="ARBA" id="ARBA00004123"/>
    </source>
</evidence>
<evidence type="ECO:0000256" key="10">
    <source>
        <dbReference type="ARBA" id="ARBA00023242"/>
    </source>
</evidence>
<dbReference type="AlphaFoldDB" id="A0A976SKZ9"/>
<comment type="subcellular location">
    <subcellularLocation>
        <location evidence="2">Cytoplasm</location>
    </subcellularLocation>
    <subcellularLocation>
        <location evidence="1">Nucleus</location>
    </subcellularLocation>
</comment>
<keyword evidence="5" id="KW-0963">Cytoplasm</keyword>
<keyword evidence="13" id="KW-0808">Transferase</keyword>
<evidence type="ECO:0000313" key="14">
    <source>
        <dbReference type="Proteomes" id="UP000244803"/>
    </source>
</evidence>
<dbReference type="Gene3D" id="3.30.40.10">
    <property type="entry name" value="Zinc/RING finger domain, C3HC4 (zinc finger)"/>
    <property type="match status" value="1"/>
</dbReference>
<dbReference type="InterPro" id="IPR051031">
    <property type="entry name" value="RING-box_E3_Ubiquitin_Ligase"/>
</dbReference>
<dbReference type="GO" id="GO:0031463">
    <property type="term" value="C:Cul3-RING ubiquitin ligase complex"/>
    <property type="evidence" value="ECO:0007669"/>
    <property type="project" value="UniProtKB-ARBA"/>
</dbReference>
<dbReference type="GO" id="GO:0008270">
    <property type="term" value="F:zinc ion binding"/>
    <property type="evidence" value="ECO:0007669"/>
    <property type="project" value="UniProtKB-KW"/>
</dbReference>
<name>A0A976SKZ9_THEOR</name>
<evidence type="ECO:0000259" key="12">
    <source>
        <dbReference type="PROSITE" id="PS50089"/>
    </source>
</evidence>
<comment type="similarity">
    <text evidence="4">Belongs to the RING-box family.</text>
</comment>
<evidence type="ECO:0000256" key="9">
    <source>
        <dbReference type="ARBA" id="ARBA00022833"/>
    </source>
</evidence>
<evidence type="ECO:0000313" key="13">
    <source>
        <dbReference type="EMBL" id="UVC54434.1"/>
    </source>
</evidence>
<evidence type="ECO:0000256" key="5">
    <source>
        <dbReference type="ARBA" id="ARBA00022490"/>
    </source>
</evidence>
<dbReference type="InterPro" id="IPR013083">
    <property type="entry name" value="Znf_RING/FYVE/PHD"/>
</dbReference>
<evidence type="ECO:0000256" key="3">
    <source>
        <dbReference type="ARBA" id="ARBA00004906"/>
    </source>
</evidence>
<dbReference type="EC" id="2.3.2.32" evidence="13"/>
<protein>
    <submittedName>
        <fullName evidence="13">RING-box protein 1a</fullName>
        <ecNumber evidence="13">2.3.2.32</ecNumber>
    </submittedName>
</protein>
<keyword evidence="10" id="KW-0539">Nucleus</keyword>
<dbReference type="Pfam" id="PF12678">
    <property type="entry name" value="zf-rbx1"/>
    <property type="match status" value="1"/>
</dbReference>
<organism evidence="13 14">
    <name type="scientific">Theileria orientalis</name>
    <dbReference type="NCBI Taxonomy" id="68886"/>
    <lineage>
        <taxon>Eukaryota</taxon>
        <taxon>Sar</taxon>
        <taxon>Alveolata</taxon>
        <taxon>Apicomplexa</taxon>
        <taxon>Aconoidasida</taxon>
        <taxon>Piroplasmida</taxon>
        <taxon>Theileriidae</taxon>
        <taxon>Theileria</taxon>
    </lineage>
</organism>
<gene>
    <name evidence="13" type="primary">ROC1A</name>
    <name evidence="13" type="ORF">MACJ_003981</name>
</gene>
<keyword evidence="13" id="KW-0012">Acyltransferase</keyword>
<dbReference type="GO" id="GO:0005634">
    <property type="term" value="C:nucleus"/>
    <property type="evidence" value="ECO:0007669"/>
    <property type="project" value="UniProtKB-SubCell"/>
</dbReference>
<evidence type="ECO:0000256" key="7">
    <source>
        <dbReference type="ARBA" id="ARBA00022771"/>
    </source>
</evidence>
<dbReference type="PANTHER" id="PTHR11210">
    <property type="entry name" value="RING BOX"/>
    <property type="match status" value="1"/>
</dbReference>
<evidence type="ECO:0000256" key="2">
    <source>
        <dbReference type="ARBA" id="ARBA00004496"/>
    </source>
</evidence>
<dbReference type="CDD" id="cd16485">
    <property type="entry name" value="mRING-H2-C3H2C2D_RBX1"/>
    <property type="match status" value="1"/>
</dbReference>
<proteinExistence type="inferred from homology"/>
<dbReference type="InterPro" id="IPR024766">
    <property type="entry name" value="Znf_RING_H2"/>
</dbReference>